<evidence type="ECO:0000256" key="1">
    <source>
        <dbReference type="SAM" id="SignalP"/>
    </source>
</evidence>
<reference evidence="2" key="1">
    <citation type="submission" date="2023-06" db="EMBL/GenBank/DDBJ databases">
        <title>Robiginitalea aurantiacus sp. nov. and Algoriphagus sediminis sp. nov., isolated from coastal sediment.</title>
        <authorList>
            <person name="Zhou Z.Y."/>
            <person name="An J."/>
            <person name="Jia Y.W."/>
            <person name="Du Z.J."/>
        </authorList>
    </citation>
    <scope>NUCLEOTIDE SEQUENCE</scope>
    <source>
        <strain evidence="2">M39</strain>
    </source>
</reference>
<evidence type="ECO:0000313" key="2">
    <source>
        <dbReference type="EMBL" id="MDM9632124.1"/>
    </source>
</evidence>
<gene>
    <name evidence="2" type="ORF">QU605_11605</name>
</gene>
<accession>A0ABT7WH31</accession>
<feature type="signal peptide" evidence="1">
    <location>
        <begin position="1"/>
        <end position="17"/>
    </location>
</feature>
<evidence type="ECO:0000313" key="3">
    <source>
        <dbReference type="Proteomes" id="UP001174839"/>
    </source>
</evidence>
<dbReference type="Proteomes" id="UP001174839">
    <property type="component" value="Unassembled WGS sequence"/>
</dbReference>
<feature type="chain" id="PRO_5047492514" description="Transglycosylase SLT domain-containing protein" evidence="1">
    <location>
        <begin position="18"/>
        <end position="116"/>
    </location>
</feature>
<evidence type="ECO:0008006" key="4">
    <source>
        <dbReference type="Google" id="ProtNLM"/>
    </source>
</evidence>
<proteinExistence type="predicted"/>
<dbReference type="EMBL" id="JAUDUY010000006">
    <property type="protein sequence ID" value="MDM9632124.1"/>
    <property type="molecule type" value="Genomic_DNA"/>
</dbReference>
<comment type="caution">
    <text evidence="2">The sequence shown here is derived from an EMBL/GenBank/DDBJ whole genome shotgun (WGS) entry which is preliminary data.</text>
</comment>
<keyword evidence="1" id="KW-0732">Signal</keyword>
<sequence>MKRFLFLIVLLTTLTTAAQNNYLSDEALDIKKNSPNLFSCISHNVDHIMPEINRQAISYKWIEEVADAYNYDTQAQLIIVRAIRNSAKYEKFDPVPGCEVDWYMAYELIKDELSID</sequence>
<protein>
    <recommendedName>
        <fullName evidence="4">Transglycosylase SLT domain-containing protein</fullName>
    </recommendedName>
</protein>
<keyword evidence="3" id="KW-1185">Reference proteome</keyword>
<name>A0ABT7WH31_9FLAO</name>
<organism evidence="2 3">
    <name type="scientific">Robiginitalea aurantiaca</name>
    <dbReference type="NCBI Taxonomy" id="3056915"/>
    <lineage>
        <taxon>Bacteria</taxon>
        <taxon>Pseudomonadati</taxon>
        <taxon>Bacteroidota</taxon>
        <taxon>Flavobacteriia</taxon>
        <taxon>Flavobacteriales</taxon>
        <taxon>Flavobacteriaceae</taxon>
        <taxon>Robiginitalea</taxon>
    </lineage>
</organism>
<dbReference type="RefSeq" id="WP_289725490.1">
    <property type="nucleotide sequence ID" value="NZ_JAUDUY010000006.1"/>
</dbReference>